<accession>A0A0F9QE50</accession>
<comment type="caution">
    <text evidence="2">The sequence shown here is derived from an EMBL/GenBank/DDBJ whole genome shotgun (WGS) entry which is preliminary data.</text>
</comment>
<name>A0A0F9QE50_9ZZZZ</name>
<feature type="transmembrane region" description="Helical" evidence="1">
    <location>
        <begin position="12"/>
        <end position="31"/>
    </location>
</feature>
<keyword evidence="1" id="KW-0472">Membrane</keyword>
<keyword evidence="1" id="KW-0812">Transmembrane</keyword>
<evidence type="ECO:0000313" key="2">
    <source>
        <dbReference type="EMBL" id="KKN35302.1"/>
    </source>
</evidence>
<proteinExistence type="predicted"/>
<sequence>MIDARKRYKKKIKLIILLAVIGIGQLIFTIIGRSKLIWSQSDREGSEIVSLPQSYLLLNRYVIIATGSFPISFMDDIIGNISFTYLNTGKKFLFEYRIEGYWISHSEKSAAKSFTMLPGQYNITWFNIDDRIKYSVTTQGIFNWFAGKDSYPYTSETIALVVSLLLCVFIIGYAFIYYQKAKYDLAFYL</sequence>
<organism evidence="2">
    <name type="scientific">marine sediment metagenome</name>
    <dbReference type="NCBI Taxonomy" id="412755"/>
    <lineage>
        <taxon>unclassified sequences</taxon>
        <taxon>metagenomes</taxon>
        <taxon>ecological metagenomes</taxon>
    </lineage>
</organism>
<evidence type="ECO:0000256" key="1">
    <source>
        <dbReference type="SAM" id="Phobius"/>
    </source>
</evidence>
<dbReference type="EMBL" id="LAZR01002047">
    <property type="protein sequence ID" value="KKN35302.1"/>
    <property type="molecule type" value="Genomic_DNA"/>
</dbReference>
<reference evidence="2" key="1">
    <citation type="journal article" date="2015" name="Nature">
        <title>Complex archaea that bridge the gap between prokaryotes and eukaryotes.</title>
        <authorList>
            <person name="Spang A."/>
            <person name="Saw J.H."/>
            <person name="Jorgensen S.L."/>
            <person name="Zaremba-Niedzwiedzka K."/>
            <person name="Martijn J."/>
            <person name="Lind A.E."/>
            <person name="van Eijk R."/>
            <person name="Schleper C."/>
            <person name="Guy L."/>
            <person name="Ettema T.J."/>
        </authorList>
    </citation>
    <scope>NUCLEOTIDE SEQUENCE</scope>
</reference>
<gene>
    <name evidence="2" type="ORF">LCGC14_0784970</name>
</gene>
<keyword evidence="1" id="KW-1133">Transmembrane helix</keyword>
<feature type="transmembrane region" description="Helical" evidence="1">
    <location>
        <begin position="158"/>
        <end position="178"/>
    </location>
</feature>
<protein>
    <submittedName>
        <fullName evidence="2">Uncharacterized protein</fullName>
    </submittedName>
</protein>
<dbReference type="AlphaFoldDB" id="A0A0F9QE50"/>